<proteinExistence type="predicted"/>
<dbReference type="Pfam" id="PF22752">
    <property type="entry name" value="DUF488-N3i"/>
    <property type="match status" value="1"/>
</dbReference>
<dbReference type="PATRIC" id="fig|1200352.3.peg.2232"/>
<dbReference type="OrthoDB" id="9790745at2"/>
<dbReference type="PANTHER" id="PTHR36849:SF1">
    <property type="entry name" value="CYTOPLASMIC PROTEIN"/>
    <property type="match status" value="1"/>
</dbReference>
<evidence type="ECO:0000313" key="2">
    <source>
        <dbReference type="Proteomes" id="UP000014809"/>
    </source>
</evidence>
<accession>S4XMF6</accession>
<dbReference type="eggNOG" id="COG3189">
    <property type="taxonomic scope" value="Bacteria"/>
</dbReference>
<evidence type="ECO:0008006" key="3">
    <source>
        <dbReference type="Google" id="ProtNLM"/>
    </source>
</evidence>
<dbReference type="AlphaFoldDB" id="S4XMF6"/>
<dbReference type="Proteomes" id="UP000014809">
    <property type="component" value="Chromosome"/>
</dbReference>
<name>S4XMF6_9CORY</name>
<dbReference type="RefSeq" id="WP_020442172.1">
    <property type="nucleotide sequence ID" value="NC_021663.1"/>
</dbReference>
<dbReference type="InterPro" id="IPR052552">
    <property type="entry name" value="YeaO-like"/>
</dbReference>
<dbReference type="EMBL" id="CP003696">
    <property type="protein sequence ID" value="AGP31823.1"/>
    <property type="molecule type" value="Genomic_DNA"/>
</dbReference>
<sequence>MGTLSIARVYDPVTGTRFLADRLWPRGVRKDELGLAGWLKDLTPSTQLRRQFHAGTLTWEQFGDAYRAELDARDVDATLASLRSALSAGDVVLLFAGKDTGRTHAKILLDWLTPRLS</sequence>
<evidence type="ECO:0000313" key="1">
    <source>
        <dbReference type="EMBL" id="AGP31823.1"/>
    </source>
</evidence>
<organism evidence="1 2">
    <name type="scientific">Corynebacterium terpenotabidum Y-11</name>
    <dbReference type="NCBI Taxonomy" id="1200352"/>
    <lineage>
        <taxon>Bacteria</taxon>
        <taxon>Bacillati</taxon>
        <taxon>Actinomycetota</taxon>
        <taxon>Actinomycetes</taxon>
        <taxon>Mycobacteriales</taxon>
        <taxon>Corynebacteriaceae</taxon>
        <taxon>Corynebacterium</taxon>
    </lineage>
</organism>
<dbReference type="PANTHER" id="PTHR36849">
    <property type="entry name" value="CYTOPLASMIC PROTEIN-RELATED"/>
    <property type="match status" value="1"/>
</dbReference>
<dbReference type="KEGG" id="cter:A606_10920"/>
<gene>
    <name evidence="1" type="ORF">A606_10920</name>
</gene>
<protein>
    <recommendedName>
        <fullName evidence="3">Uroporphyrin-III C-methyltransferase</fullName>
    </recommendedName>
</protein>
<reference evidence="1 2" key="1">
    <citation type="submission" date="2012-06" db="EMBL/GenBank/DDBJ databases">
        <title>Complete genome sequence of Corynebacterium terpenotabidum Y-11 (=DSM 44721).</title>
        <authorList>
            <person name="Ruckert C."/>
            <person name="Albersmeier A."/>
            <person name="Al-Dilaimi A."/>
            <person name="Szczepanowski R."/>
            <person name="Kalinowski J."/>
        </authorList>
    </citation>
    <scope>NUCLEOTIDE SEQUENCE [LARGE SCALE GENOMIC DNA]</scope>
    <source>
        <strain evidence="1 2">Y-11</strain>
    </source>
</reference>
<keyword evidence="2" id="KW-1185">Reference proteome</keyword>
<dbReference type="HOGENOM" id="CLU_137928_0_0_11"/>